<keyword evidence="2 4" id="KW-0378">Hydrolase</keyword>
<dbReference type="PANTHER" id="PTHR31339">
    <property type="entry name" value="PECTIN LYASE-RELATED"/>
    <property type="match status" value="1"/>
</dbReference>
<keyword evidence="3 4" id="KW-0326">Glycosidase</keyword>
<evidence type="ECO:0000313" key="7">
    <source>
        <dbReference type="Proteomes" id="UP001226434"/>
    </source>
</evidence>
<dbReference type="SMART" id="SM00710">
    <property type="entry name" value="PbH1"/>
    <property type="match status" value="6"/>
</dbReference>
<organism evidence="6 7">
    <name type="scientific">Pinibacter soli</name>
    <dbReference type="NCBI Taxonomy" id="3044211"/>
    <lineage>
        <taxon>Bacteria</taxon>
        <taxon>Pseudomonadati</taxon>
        <taxon>Bacteroidota</taxon>
        <taxon>Chitinophagia</taxon>
        <taxon>Chitinophagales</taxon>
        <taxon>Chitinophagaceae</taxon>
        <taxon>Pinibacter</taxon>
    </lineage>
</organism>
<reference evidence="6 7" key="1">
    <citation type="submission" date="2023-05" db="EMBL/GenBank/DDBJ databases">
        <title>Genome sequence of Pinibacter sp. MAH-24.</title>
        <authorList>
            <person name="Huq M.A."/>
        </authorList>
    </citation>
    <scope>NUCLEOTIDE SEQUENCE [LARGE SCALE GENOMIC DNA]</scope>
    <source>
        <strain evidence="6 7">MAH-24</strain>
    </source>
</reference>
<accession>A0ABT6RGB4</accession>
<dbReference type="Gene3D" id="2.160.20.10">
    <property type="entry name" value="Single-stranded right-handed beta-helix, Pectin lyase-like"/>
    <property type="match status" value="1"/>
</dbReference>
<dbReference type="EMBL" id="JASBRG010000007">
    <property type="protein sequence ID" value="MDI3320909.1"/>
    <property type="molecule type" value="Genomic_DNA"/>
</dbReference>
<dbReference type="InterPro" id="IPR051801">
    <property type="entry name" value="GH28_Enzymes"/>
</dbReference>
<feature type="chain" id="PRO_5045526377" evidence="5">
    <location>
        <begin position="22"/>
        <end position="549"/>
    </location>
</feature>
<name>A0ABT6RGB4_9BACT</name>
<comment type="similarity">
    <text evidence="1 4">Belongs to the glycosyl hydrolase 28 family.</text>
</comment>
<evidence type="ECO:0000256" key="4">
    <source>
        <dbReference type="RuleBase" id="RU361169"/>
    </source>
</evidence>
<sequence length="549" mass="60411">MNSKFFSFLFLGIACGATVFAQNSPGKYSWSNLPTAQLPSFKSDTLRITNFGAVADGITLNTRSINEAITACSKKGGGVVLIPGGLWLTGPIELKSNVNLHLVRDAVLLFSPDINQYPLVEANFEGRRSARCQSPLFATNTENVAITGRGVIDGNGDVWRPVKKDKLTENEWKKRVEYGGELSQDGRTWYPSQMSKVAEETKRGSAMSEGQSLKDFEDIKNYLRPNLLFLNGCRKVLLEGVTFQNSPGWCLHPMLCEELTLRNLLVKNPDYAQNGDGMDIESCKNVLVEGCTLDVGDDGICIKSGKDEEGRKRNKPTENVVIRNNLVYKAHGGFTIGSEMSGGAKNIFVYNCSFLGSDVGLRFKTARGRGGVVENIYIKDVHMKDISGAAIYFDMYYFTKPPAAGQEVLIPAVTEETPSFRNFYINNIVCNGAEQGIFIRGLPEMSVKNIFLNDITLQAVKGVDLIEASNIQLNNVNLLSDKNDPAVYLENANDIVLDSIKYNSKTTRFINVNGKRSGSIKLSNTKLPETAESIQFNNGANASMFSKIK</sequence>
<evidence type="ECO:0000256" key="3">
    <source>
        <dbReference type="ARBA" id="ARBA00023295"/>
    </source>
</evidence>
<evidence type="ECO:0000256" key="1">
    <source>
        <dbReference type="ARBA" id="ARBA00008834"/>
    </source>
</evidence>
<dbReference type="GO" id="GO:0016787">
    <property type="term" value="F:hydrolase activity"/>
    <property type="evidence" value="ECO:0007669"/>
    <property type="project" value="UniProtKB-KW"/>
</dbReference>
<evidence type="ECO:0000256" key="5">
    <source>
        <dbReference type="SAM" id="SignalP"/>
    </source>
</evidence>
<keyword evidence="5" id="KW-0732">Signal</keyword>
<dbReference type="PANTHER" id="PTHR31339:SF9">
    <property type="entry name" value="PLASMIN AND FIBRONECTIN-BINDING PROTEIN A"/>
    <property type="match status" value="1"/>
</dbReference>
<evidence type="ECO:0000313" key="6">
    <source>
        <dbReference type="EMBL" id="MDI3320909.1"/>
    </source>
</evidence>
<dbReference type="PROSITE" id="PS51257">
    <property type="entry name" value="PROKAR_LIPOPROTEIN"/>
    <property type="match status" value="1"/>
</dbReference>
<dbReference type="Proteomes" id="UP001226434">
    <property type="component" value="Unassembled WGS sequence"/>
</dbReference>
<gene>
    <name evidence="6" type="ORF">QJ048_14050</name>
</gene>
<proteinExistence type="inferred from homology"/>
<protein>
    <submittedName>
        <fullName evidence="6">Glycoside hydrolase family 28 protein</fullName>
    </submittedName>
</protein>
<dbReference type="InterPro" id="IPR011050">
    <property type="entry name" value="Pectin_lyase_fold/virulence"/>
</dbReference>
<comment type="caution">
    <text evidence="6">The sequence shown here is derived from an EMBL/GenBank/DDBJ whole genome shotgun (WGS) entry which is preliminary data.</text>
</comment>
<evidence type="ECO:0000256" key="2">
    <source>
        <dbReference type="ARBA" id="ARBA00022801"/>
    </source>
</evidence>
<dbReference type="RefSeq" id="WP_282335011.1">
    <property type="nucleotide sequence ID" value="NZ_JASBRG010000007.1"/>
</dbReference>
<keyword evidence="7" id="KW-1185">Reference proteome</keyword>
<dbReference type="InterPro" id="IPR000743">
    <property type="entry name" value="Glyco_hydro_28"/>
</dbReference>
<dbReference type="InterPro" id="IPR006626">
    <property type="entry name" value="PbH1"/>
</dbReference>
<feature type="signal peptide" evidence="5">
    <location>
        <begin position="1"/>
        <end position="21"/>
    </location>
</feature>
<dbReference type="InterPro" id="IPR012334">
    <property type="entry name" value="Pectin_lyas_fold"/>
</dbReference>
<dbReference type="SUPFAM" id="SSF51126">
    <property type="entry name" value="Pectin lyase-like"/>
    <property type="match status" value="1"/>
</dbReference>
<dbReference type="Pfam" id="PF00295">
    <property type="entry name" value="Glyco_hydro_28"/>
    <property type="match status" value="1"/>
</dbReference>